<dbReference type="Pfam" id="PF02357">
    <property type="entry name" value="NusG"/>
    <property type="match status" value="1"/>
</dbReference>
<sequence>MTASAHSAWYVAQTQAQAETKACANLARQGFEVYLPRYPRTVRHARRVNIVRAPLFPSYIFVRIDLAAQRWRAINSTIGIKRLVGHEGTPAQIATDVIETLKQHEKADGFSSVISPASRFKTGDAVRILKGAFDSCCGIFQARTDSERVEILLDLLGRKVKVVAGAHMIEPA</sequence>
<dbReference type="SUPFAM" id="SSF50104">
    <property type="entry name" value="Translation proteins SH3-like domain"/>
    <property type="match status" value="1"/>
</dbReference>
<proteinExistence type="predicted"/>
<dbReference type="Gene3D" id="3.30.70.940">
    <property type="entry name" value="NusG, N-terminal domain"/>
    <property type="match status" value="1"/>
</dbReference>
<dbReference type="SMART" id="SM00738">
    <property type="entry name" value="NGN"/>
    <property type="match status" value="1"/>
</dbReference>
<dbReference type="CDD" id="cd09892">
    <property type="entry name" value="NGN_SP_RfaH"/>
    <property type="match status" value="1"/>
</dbReference>
<name>A0A840N144_9BRAD</name>
<dbReference type="Proteomes" id="UP000521227">
    <property type="component" value="Unassembled WGS sequence"/>
</dbReference>
<dbReference type="PANTHER" id="PTHR30265">
    <property type="entry name" value="RHO-INTERACTING TRANSCRIPTION TERMINATION FACTOR NUSG"/>
    <property type="match status" value="1"/>
</dbReference>
<evidence type="ECO:0000259" key="4">
    <source>
        <dbReference type="SMART" id="SM00738"/>
    </source>
</evidence>
<dbReference type="EMBL" id="JACHIJ010000006">
    <property type="protein sequence ID" value="MBB5054209.1"/>
    <property type="molecule type" value="Genomic_DNA"/>
</dbReference>
<evidence type="ECO:0000313" key="5">
    <source>
        <dbReference type="EMBL" id="MBB5054209.1"/>
    </source>
</evidence>
<organism evidence="5 6">
    <name type="scientific">Afipia massiliensis</name>
    <dbReference type="NCBI Taxonomy" id="211460"/>
    <lineage>
        <taxon>Bacteria</taxon>
        <taxon>Pseudomonadati</taxon>
        <taxon>Pseudomonadota</taxon>
        <taxon>Alphaproteobacteria</taxon>
        <taxon>Hyphomicrobiales</taxon>
        <taxon>Nitrobacteraceae</taxon>
        <taxon>Afipia</taxon>
    </lineage>
</organism>
<dbReference type="InterPro" id="IPR008991">
    <property type="entry name" value="Translation_prot_SH3-like_sf"/>
</dbReference>
<dbReference type="PANTHER" id="PTHR30265:SF7">
    <property type="entry name" value="TRANSCRIPTION ANTITERMINATION PROTEIN RFAH"/>
    <property type="match status" value="1"/>
</dbReference>
<evidence type="ECO:0000256" key="1">
    <source>
        <dbReference type="ARBA" id="ARBA00022814"/>
    </source>
</evidence>
<gene>
    <name evidence="5" type="ORF">HNQ36_004211</name>
</gene>
<dbReference type="RefSeq" id="WP_184088136.1">
    <property type="nucleotide sequence ID" value="NZ_JACHIJ010000006.1"/>
</dbReference>
<keyword evidence="2" id="KW-0805">Transcription regulation</keyword>
<keyword evidence="1" id="KW-0889">Transcription antitermination</keyword>
<evidence type="ECO:0000256" key="2">
    <source>
        <dbReference type="ARBA" id="ARBA00023015"/>
    </source>
</evidence>
<dbReference type="InterPro" id="IPR006645">
    <property type="entry name" value="NGN-like_dom"/>
</dbReference>
<dbReference type="GO" id="GO:0031564">
    <property type="term" value="P:transcription antitermination"/>
    <property type="evidence" value="ECO:0007669"/>
    <property type="project" value="UniProtKB-KW"/>
</dbReference>
<dbReference type="GO" id="GO:0006354">
    <property type="term" value="P:DNA-templated transcription elongation"/>
    <property type="evidence" value="ECO:0007669"/>
    <property type="project" value="InterPro"/>
</dbReference>
<dbReference type="GO" id="GO:0005829">
    <property type="term" value="C:cytosol"/>
    <property type="evidence" value="ECO:0007669"/>
    <property type="project" value="TreeGrafter"/>
</dbReference>
<dbReference type="AlphaFoldDB" id="A0A840N144"/>
<dbReference type="InterPro" id="IPR036735">
    <property type="entry name" value="NGN_dom_sf"/>
</dbReference>
<reference evidence="5 6" key="1">
    <citation type="submission" date="2020-08" db="EMBL/GenBank/DDBJ databases">
        <title>Genomic Encyclopedia of Type Strains, Phase IV (KMG-IV): sequencing the most valuable type-strain genomes for metagenomic binning, comparative biology and taxonomic classification.</title>
        <authorList>
            <person name="Goeker M."/>
        </authorList>
    </citation>
    <scope>NUCLEOTIDE SEQUENCE [LARGE SCALE GENOMIC DNA]</scope>
    <source>
        <strain evidence="5 6">DSM 17498</strain>
    </source>
</reference>
<dbReference type="InterPro" id="IPR043425">
    <property type="entry name" value="NusG-like"/>
</dbReference>
<evidence type="ECO:0000256" key="3">
    <source>
        <dbReference type="ARBA" id="ARBA00023163"/>
    </source>
</evidence>
<accession>A0A840N144</accession>
<protein>
    <submittedName>
        <fullName evidence="5">Transcriptional antiterminator RfaH</fullName>
    </submittedName>
</protein>
<comment type="caution">
    <text evidence="5">The sequence shown here is derived from an EMBL/GenBank/DDBJ whole genome shotgun (WGS) entry which is preliminary data.</text>
</comment>
<feature type="domain" description="NusG-like N-terminal" evidence="4">
    <location>
        <begin position="6"/>
        <end position="105"/>
    </location>
</feature>
<evidence type="ECO:0000313" key="6">
    <source>
        <dbReference type="Proteomes" id="UP000521227"/>
    </source>
</evidence>
<keyword evidence="3" id="KW-0804">Transcription</keyword>
<dbReference type="SUPFAM" id="SSF82679">
    <property type="entry name" value="N-utilization substance G protein NusG, N-terminal domain"/>
    <property type="match status" value="1"/>
</dbReference>